<feature type="transmembrane region" description="Helical" evidence="1">
    <location>
        <begin position="18"/>
        <end position="38"/>
    </location>
</feature>
<protein>
    <submittedName>
        <fullName evidence="2">DUF4900 domain-containing protein</fullName>
    </submittedName>
</protein>
<dbReference type="InterPro" id="IPR032601">
    <property type="entry name" value="DUF4900"/>
</dbReference>
<keyword evidence="1" id="KW-0472">Membrane</keyword>
<dbReference type="RefSeq" id="WP_189008456.1">
    <property type="nucleotide sequence ID" value="NZ_BMOD01000036.1"/>
</dbReference>
<evidence type="ECO:0000256" key="1">
    <source>
        <dbReference type="SAM" id="Phobius"/>
    </source>
</evidence>
<evidence type="ECO:0000313" key="2">
    <source>
        <dbReference type="EMBL" id="GGJ56759.1"/>
    </source>
</evidence>
<keyword evidence="1" id="KW-0812">Transmembrane</keyword>
<dbReference type="EMBL" id="BMOD01000036">
    <property type="protein sequence ID" value="GGJ56759.1"/>
    <property type="molecule type" value="Genomic_DNA"/>
</dbReference>
<dbReference type="Proteomes" id="UP000632222">
    <property type="component" value="Unassembled WGS sequence"/>
</dbReference>
<keyword evidence="1" id="KW-1133">Transmembrane helix</keyword>
<evidence type="ECO:0000313" key="3">
    <source>
        <dbReference type="Proteomes" id="UP000632222"/>
    </source>
</evidence>
<keyword evidence="3" id="KW-1185">Reference proteome</keyword>
<dbReference type="Pfam" id="PF16241">
    <property type="entry name" value="DUF4900"/>
    <property type="match status" value="1"/>
</dbReference>
<accession>A0ABQ2DGU2</accession>
<comment type="caution">
    <text evidence="2">The sequence shown here is derived from an EMBL/GenBank/DDBJ whole genome shotgun (WGS) entry which is preliminary data.</text>
</comment>
<organism evidence="2 3">
    <name type="scientific">Deinococcus roseus</name>
    <dbReference type="NCBI Taxonomy" id="392414"/>
    <lineage>
        <taxon>Bacteria</taxon>
        <taxon>Thermotogati</taxon>
        <taxon>Deinococcota</taxon>
        <taxon>Deinococci</taxon>
        <taxon>Deinococcales</taxon>
        <taxon>Deinococcaceae</taxon>
        <taxon>Deinococcus</taxon>
    </lineage>
</organism>
<gene>
    <name evidence="2" type="ORF">GCM10008938_48630</name>
</gene>
<reference evidence="3" key="1">
    <citation type="journal article" date="2019" name="Int. J. Syst. Evol. Microbiol.">
        <title>The Global Catalogue of Microorganisms (GCM) 10K type strain sequencing project: providing services to taxonomists for standard genome sequencing and annotation.</title>
        <authorList>
            <consortium name="The Broad Institute Genomics Platform"/>
            <consortium name="The Broad Institute Genome Sequencing Center for Infectious Disease"/>
            <person name="Wu L."/>
            <person name="Ma J."/>
        </authorList>
    </citation>
    <scope>NUCLEOTIDE SEQUENCE [LARGE SCALE GENOMIC DNA]</scope>
    <source>
        <strain evidence="3">JCM 14370</strain>
    </source>
</reference>
<sequence>MIEDTCSQPEQRRHNQGVALISVLLSMALVLACLGLLATRSMQQIQSSGDSMKMSAATLASYSGQNMVTKALKGTIRNDLTQAVMTTSHSTSRWSYGTGTGTVPDAATVDTDLAIVKTRLQGFADTAFCSGTPTFVDKATINIRVHFTATACGQAIPSNISLPPGRFVEGAPRNGTGSVANQTYSLPYLVVVTGNKGKSKRLTTLLGEYQFQVGRSSFARFGLFTNVHQSAAGSDVVFTNNILYDGPVHTNGKFYFSTGTPYFGSYVTSAGCNNSTCTTQTPSVKIPSGTQAASVANTAFSGGTNSSNCVQYQVCPELVKGIDFNASYIPMPTNSSNQQAAAQADGIYYAESRTLKMWAADANGAAPATGVAATAQYIQTCKTSNTAVCETWRITMVNGQMVKQKNTSTTTTWGTATNSWAAATSFNGVVYATAFSRLGGPDRTGTTPATAPAALASFAQITVASDGNIRINRDLKYEDTPCSGSLARAANGTIQTATCNNLGADNILGIYSQNGSVSVASQSSCVSSTSCTATQKLDHAPNDVTIQGVVMSSTGEFNVESYNSGLDRGAINLLGGVIENYYGPVGTTGGTGFKRSFTYDQRLLQGMSPPYFPTTPNDEVTAVFTKGYGIKEQ</sequence>
<proteinExistence type="predicted"/>
<name>A0ABQ2DGU2_9DEIO</name>